<evidence type="ECO:0000313" key="7">
    <source>
        <dbReference type="EMBL" id="EPR35757.1"/>
    </source>
</evidence>
<dbReference type="OrthoDB" id="9796140at2"/>
<dbReference type="InterPro" id="IPR037027">
    <property type="entry name" value="YqgF/RNaseH-like_dom_sf"/>
</dbReference>
<keyword evidence="4 5" id="KW-0378">Hydrolase</keyword>
<dbReference type="Pfam" id="PF03652">
    <property type="entry name" value="RuvX"/>
    <property type="match status" value="1"/>
</dbReference>
<accession>S7TF01</accession>
<dbReference type="EMBL" id="ATHI01000002">
    <property type="protein sequence ID" value="EPR35757.1"/>
    <property type="molecule type" value="Genomic_DNA"/>
</dbReference>
<organism evidence="7 8">
    <name type="scientific">Alkalidesulfovibrio alkalitolerans DSM 16529</name>
    <dbReference type="NCBI Taxonomy" id="1121439"/>
    <lineage>
        <taxon>Bacteria</taxon>
        <taxon>Pseudomonadati</taxon>
        <taxon>Thermodesulfobacteriota</taxon>
        <taxon>Desulfovibrionia</taxon>
        <taxon>Desulfovibrionales</taxon>
        <taxon>Desulfovibrionaceae</taxon>
        <taxon>Alkalidesulfovibrio</taxon>
    </lineage>
</organism>
<dbReference type="eggNOG" id="COG0816">
    <property type="taxonomic scope" value="Bacteria"/>
</dbReference>
<keyword evidence="8" id="KW-1185">Reference proteome</keyword>
<dbReference type="NCBIfam" id="TIGR00250">
    <property type="entry name" value="RNAse_H_YqgF"/>
    <property type="match status" value="1"/>
</dbReference>
<dbReference type="RefSeq" id="WP_020885747.1">
    <property type="nucleotide sequence ID" value="NZ_ATHI01000002.1"/>
</dbReference>
<dbReference type="PATRIC" id="fig|1121439.3.peg.247"/>
<dbReference type="GO" id="GO:0016788">
    <property type="term" value="F:hydrolase activity, acting on ester bonds"/>
    <property type="evidence" value="ECO:0007669"/>
    <property type="project" value="UniProtKB-UniRule"/>
</dbReference>
<dbReference type="HAMAP" id="MF_00651">
    <property type="entry name" value="Nuclease_YqgF"/>
    <property type="match status" value="1"/>
</dbReference>
<keyword evidence="1 5" id="KW-0963">Cytoplasm</keyword>
<dbReference type="GO" id="GO:0000967">
    <property type="term" value="P:rRNA 5'-end processing"/>
    <property type="evidence" value="ECO:0007669"/>
    <property type="project" value="UniProtKB-UniRule"/>
</dbReference>
<protein>
    <recommendedName>
        <fullName evidence="5">Putative pre-16S rRNA nuclease</fullName>
        <ecNumber evidence="5">3.1.-.-</ecNumber>
    </recommendedName>
</protein>
<dbReference type="Proteomes" id="UP000014975">
    <property type="component" value="Unassembled WGS sequence"/>
</dbReference>
<keyword evidence="3 5" id="KW-0540">Nuclease</keyword>
<reference evidence="7 8" key="1">
    <citation type="journal article" date="2013" name="Genome Announc.">
        <title>Draft genome sequences for three mercury-methylating, sulfate-reducing bacteria.</title>
        <authorList>
            <person name="Brown S.D."/>
            <person name="Hurt R.A.Jr."/>
            <person name="Gilmour C.C."/>
            <person name="Elias D.A."/>
        </authorList>
    </citation>
    <scope>NUCLEOTIDE SEQUENCE [LARGE SCALE GENOMIC DNA]</scope>
    <source>
        <strain evidence="7 8">DSM 16529</strain>
    </source>
</reference>
<evidence type="ECO:0000313" key="8">
    <source>
        <dbReference type="Proteomes" id="UP000014975"/>
    </source>
</evidence>
<dbReference type="PANTHER" id="PTHR33317:SF4">
    <property type="entry name" value="POLYNUCLEOTIDYL TRANSFERASE, RIBONUCLEASE H-LIKE SUPERFAMILY PROTEIN"/>
    <property type="match status" value="1"/>
</dbReference>
<evidence type="ECO:0000256" key="1">
    <source>
        <dbReference type="ARBA" id="ARBA00022490"/>
    </source>
</evidence>
<dbReference type="InterPro" id="IPR005227">
    <property type="entry name" value="YqgF"/>
</dbReference>
<name>S7TF01_9BACT</name>
<evidence type="ECO:0000259" key="6">
    <source>
        <dbReference type="SMART" id="SM00732"/>
    </source>
</evidence>
<comment type="subcellular location">
    <subcellularLocation>
        <location evidence="5">Cytoplasm</location>
    </subcellularLocation>
</comment>
<evidence type="ECO:0000256" key="4">
    <source>
        <dbReference type="ARBA" id="ARBA00022801"/>
    </source>
</evidence>
<feature type="domain" description="YqgF/RNase H-like" evidence="6">
    <location>
        <begin position="1"/>
        <end position="101"/>
    </location>
</feature>
<comment type="similarity">
    <text evidence="5">Belongs to the YqgF HJR family.</text>
</comment>
<dbReference type="EC" id="3.1.-.-" evidence="5"/>
<dbReference type="STRING" id="1121439.dsat_1861"/>
<proteinExistence type="inferred from homology"/>
<dbReference type="GO" id="GO:0005829">
    <property type="term" value="C:cytosol"/>
    <property type="evidence" value="ECO:0007669"/>
    <property type="project" value="TreeGrafter"/>
</dbReference>
<dbReference type="InterPro" id="IPR006641">
    <property type="entry name" value="YqgF/RNaseH-like_dom"/>
</dbReference>
<dbReference type="SMART" id="SM00732">
    <property type="entry name" value="YqgFc"/>
    <property type="match status" value="1"/>
</dbReference>
<comment type="function">
    <text evidence="5">Could be a nuclease involved in processing of the 5'-end of pre-16S rRNA.</text>
</comment>
<dbReference type="AlphaFoldDB" id="S7TF01"/>
<keyword evidence="2 5" id="KW-0690">Ribosome biogenesis</keyword>
<dbReference type="CDD" id="cd16964">
    <property type="entry name" value="YqgF"/>
    <property type="match status" value="1"/>
</dbReference>
<comment type="caution">
    <text evidence="7">The sequence shown here is derived from an EMBL/GenBank/DDBJ whole genome shotgun (WGS) entry which is preliminary data.</text>
</comment>
<dbReference type="PANTHER" id="PTHR33317">
    <property type="entry name" value="POLYNUCLEOTIDYL TRANSFERASE, RIBONUCLEASE H-LIKE SUPERFAMILY PROTEIN"/>
    <property type="match status" value="1"/>
</dbReference>
<evidence type="ECO:0000256" key="3">
    <source>
        <dbReference type="ARBA" id="ARBA00022722"/>
    </source>
</evidence>
<dbReference type="SUPFAM" id="SSF53098">
    <property type="entry name" value="Ribonuclease H-like"/>
    <property type="match status" value="1"/>
</dbReference>
<dbReference type="GO" id="GO:0004518">
    <property type="term" value="F:nuclease activity"/>
    <property type="evidence" value="ECO:0007669"/>
    <property type="project" value="UniProtKB-KW"/>
</dbReference>
<evidence type="ECO:0000256" key="2">
    <source>
        <dbReference type="ARBA" id="ARBA00022517"/>
    </source>
</evidence>
<dbReference type="Gene3D" id="3.30.420.140">
    <property type="entry name" value="YqgF/RNase H-like domain"/>
    <property type="match status" value="1"/>
</dbReference>
<evidence type="ECO:0000256" key="5">
    <source>
        <dbReference type="HAMAP-Rule" id="MF_00651"/>
    </source>
</evidence>
<dbReference type="InterPro" id="IPR012337">
    <property type="entry name" value="RNaseH-like_sf"/>
</dbReference>
<gene>
    <name evidence="7" type="ORF">dsat_1861</name>
</gene>
<sequence length="148" mass="15706">MRVLAVDFGTKKLGLALSDPLGRMALPRGVMPRSSEERDLAELARLVAEEGVAALVVGLPLSLGGEETPSSRRALDFGRKLAARTGLAVHFVDERLTSSEAKARLRESGARAKKTKARLDAEAAAVILESFLAERRTAAPTDATEPAS</sequence>